<evidence type="ECO:0000256" key="7">
    <source>
        <dbReference type="SAM" id="Coils"/>
    </source>
</evidence>
<dbReference type="InterPro" id="IPR001789">
    <property type="entry name" value="Sig_transdc_resp-reg_receiver"/>
</dbReference>
<dbReference type="Pfam" id="PF00072">
    <property type="entry name" value="Response_reg"/>
    <property type="match status" value="1"/>
</dbReference>
<dbReference type="Gene3D" id="3.40.50.2300">
    <property type="match status" value="1"/>
</dbReference>
<keyword evidence="3 6" id="KW-0597">Phosphoprotein</keyword>
<dbReference type="SUPFAM" id="SSF55785">
    <property type="entry name" value="PYP-like sensor domain (PAS domain)"/>
    <property type="match status" value="1"/>
</dbReference>
<dbReference type="SUPFAM" id="SSF52172">
    <property type="entry name" value="CheY-like"/>
    <property type="match status" value="1"/>
</dbReference>
<evidence type="ECO:0000256" key="4">
    <source>
        <dbReference type="ARBA" id="ARBA00023012"/>
    </source>
</evidence>
<keyword evidence="4" id="KW-0902">Two-component regulatory system</keyword>
<evidence type="ECO:0000259" key="9">
    <source>
        <dbReference type="PROSITE" id="PS50113"/>
    </source>
</evidence>
<feature type="coiled-coil region" evidence="7">
    <location>
        <begin position="179"/>
        <end position="216"/>
    </location>
</feature>
<dbReference type="Gene3D" id="1.10.287.130">
    <property type="match status" value="1"/>
</dbReference>
<dbReference type="Proteomes" id="UP000297737">
    <property type="component" value="Unassembled WGS sequence"/>
</dbReference>
<dbReference type="EC" id="2.7.13.3" evidence="2"/>
<dbReference type="InterPro" id="IPR003661">
    <property type="entry name" value="HisK_dim/P_dom"/>
</dbReference>
<comment type="catalytic activity">
    <reaction evidence="1">
        <text>ATP + protein L-histidine = ADP + protein N-phospho-L-histidine.</text>
        <dbReference type="EC" id="2.7.13.3"/>
    </reaction>
</comment>
<dbReference type="PROSITE" id="PS50113">
    <property type="entry name" value="PAC"/>
    <property type="match status" value="1"/>
</dbReference>
<feature type="domain" description="PAC" evidence="9">
    <location>
        <begin position="120"/>
        <end position="170"/>
    </location>
</feature>
<dbReference type="RefSeq" id="WP_135244243.1">
    <property type="nucleotide sequence ID" value="NZ_SIHO01000001.1"/>
</dbReference>
<dbReference type="SMART" id="SM00388">
    <property type="entry name" value="HisKA"/>
    <property type="match status" value="1"/>
</dbReference>
<dbReference type="AlphaFoldDB" id="A0A4Y9ERJ0"/>
<feature type="domain" description="HPt" evidence="10">
    <location>
        <begin position="448"/>
        <end position="540"/>
    </location>
</feature>
<dbReference type="SUPFAM" id="SSF47226">
    <property type="entry name" value="Histidine-containing phosphotransfer domain, HPT domain"/>
    <property type="match status" value="1"/>
</dbReference>
<reference evidence="11 12" key="1">
    <citation type="submission" date="2019-02" db="EMBL/GenBank/DDBJ databases">
        <title>Polymorphobacter sp. isolated from the lake at the Tibet of China.</title>
        <authorList>
            <person name="Li A."/>
        </authorList>
    </citation>
    <scope>NUCLEOTIDE SEQUENCE [LARGE SCALE GENOMIC DNA]</scope>
    <source>
        <strain evidence="11 12">DJ1R-1</strain>
    </source>
</reference>
<evidence type="ECO:0000256" key="3">
    <source>
        <dbReference type="ARBA" id="ARBA00022553"/>
    </source>
</evidence>
<evidence type="ECO:0000259" key="10">
    <source>
        <dbReference type="PROSITE" id="PS50894"/>
    </source>
</evidence>
<dbReference type="SMART" id="SM00448">
    <property type="entry name" value="REC"/>
    <property type="match status" value="1"/>
</dbReference>
<dbReference type="GO" id="GO:0005886">
    <property type="term" value="C:plasma membrane"/>
    <property type="evidence" value="ECO:0007669"/>
    <property type="project" value="UniProtKB-SubCell"/>
</dbReference>
<evidence type="ECO:0000256" key="5">
    <source>
        <dbReference type="PROSITE-ProRule" id="PRU00110"/>
    </source>
</evidence>
<dbReference type="InterPro" id="IPR036641">
    <property type="entry name" value="HPT_dom_sf"/>
</dbReference>
<dbReference type="SUPFAM" id="SSF47384">
    <property type="entry name" value="Homodimeric domain of signal transducing histidine kinase"/>
    <property type="match status" value="1"/>
</dbReference>
<evidence type="ECO:0000256" key="6">
    <source>
        <dbReference type="PROSITE-ProRule" id="PRU00169"/>
    </source>
</evidence>
<dbReference type="InterPro" id="IPR036097">
    <property type="entry name" value="HisK_dim/P_sf"/>
</dbReference>
<dbReference type="InterPro" id="IPR000700">
    <property type="entry name" value="PAS-assoc_C"/>
</dbReference>
<dbReference type="EMBL" id="SIHO01000001">
    <property type="protein sequence ID" value="TFU05518.1"/>
    <property type="molecule type" value="Genomic_DNA"/>
</dbReference>
<dbReference type="Gene3D" id="1.20.120.160">
    <property type="entry name" value="HPT domain"/>
    <property type="match status" value="1"/>
</dbReference>
<dbReference type="GO" id="GO:0005524">
    <property type="term" value="F:ATP binding"/>
    <property type="evidence" value="ECO:0007669"/>
    <property type="project" value="UniProtKB-KW"/>
</dbReference>
<evidence type="ECO:0000313" key="12">
    <source>
        <dbReference type="Proteomes" id="UP000297737"/>
    </source>
</evidence>
<keyword evidence="7" id="KW-0175">Coiled coil</keyword>
<protein>
    <recommendedName>
        <fullName evidence="2">histidine kinase</fullName>
        <ecNumber evidence="2">2.7.13.3</ecNumber>
    </recommendedName>
</protein>
<sequence length="542" mass="58712">MRRAEAAQAEAEMLLERISRDLDRSNRELRQRESDLVSKLDIGNRNLIRAQRTAQLATIYREPGADFLLSPQLTEMLGLPPGQRADGDDVLRALHPLDRRRIEAAAAAFFAGQVAANCDHRYECRIVRIDGAVRWFRWILRRDPENGGDVVSGTVQDVTEQRAAERRVKALQMTGERNLQRLLRTEIRLAERVAELERLSAELRASNDAVAAASRAKSQFLAAMSHQIRTPVNGVLGMMTALRNTPLNPEQHAQLDRAQDAGDALRVLIDNIIDVADDVAMPGDVVLPAPAAATAATGVAQLRVAGRRPRILVADDIETNQIVLTSMLDTLGCDYRVVGDGAQALAEARKGDIDVILMDIQMPVMDGAEATRQIRQLPGAAGAVPIIGVTAQAIQAERDTLTVAGMTACLAKPIGVPALFSALAAAFAARDADVFDVSVFENAMATLPSARRRQLFDQMVSDIEQLSGEFSAAVTARDAEGVRRARHSLVGIASAFGATALMHMLDGSRSRDMPDRALADNLVALARATIDTGRSLLRRSPG</sequence>
<feature type="modified residue" description="4-aspartylphosphate" evidence="6">
    <location>
        <position position="359"/>
    </location>
</feature>
<dbReference type="PANTHER" id="PTHR45339:SF3">
    <property type="entry name" value="HISTIDINE KINASE"/>
    <property type="match status" value="1"/>
</dbReference>
<feature type="coiled-coil region" evidence="7">
    <location>
        <begin position="1"/>
        <end position="35"/>
    </location>
</feature>
<dbReference type="InterPro" id="IPR035965">
    <property type="entry name" value="PAS-like_dom_sf"/>
</dbReference>
<dbReference type="CDD" id="cd00082">
    <property type="entry name" value="HisKA"/>
    <property type="match status" value="1"/>
</dbReference>
<dbReference type="OrthoDB" id="3806873at2"/>
<dbReference type="PANTHER" id="PTHR45339">
    <property type="entry name" value="HYBRID SIGNAL TRANSDUCTION HISTIDINE KINASE J"/>
    <property type="match status" value="1"/>
</dbReference>
<evidence type="ECO:0000259" key="8">
    <source>
        <dbReference type="PROSITE" id="PS50110"/>
    </source>
</evidence>
<dbReference type="GO" id="GO:0000155">
    <property type="term" value="F:phosphorelay sensor kinase activity"/>
    <property type="evidence" value="ECO:0007669"/>
    <property type="project" value="InterPro"/>
</dbReference>
<dbReference type="InterPro" id="IPR008207">
    <property type="entry name" value="Sig_transdc_His_kin_Hpt_dom"/>
</dbReference>
<dbReference type="CDD" id="cd17546">
    <property type="entry name" value="REC_hyHK_CKI1_RcsC-like"/>
    <property type="match status" value="1"/>
</dbReference>
<evidence type="ECO:0000313" key="11">
    <source>
        <dbReference type="EMBL" id="TFU05518.1"/>
    </source>
</evidence>
<accession>A0A4Y9ERJ0</accession>
<dbReference type="PROSITE" id="PS50110">
    <property type="entry name" value="RESPONSE_REGULATORY"/>
    <property type="match status" value="1"/>
</dbReference>
<evidence type="ECO:0000256" key="1">
    <source>
        <dbReference type="ARBA" id="ARBA00000085"/>
    </source>
</evidence>
<comment type="caution">
    <text evidence="11">The sequence shown here is derived from an EMBL/GenBank/DDBJ whole genome shotgun (WGS) entry which is preliminary data.</text>
</comment>
<gene>
    <name evidence="11" type="ORF">EUV02_00255</name>
</gene>
<organism evidence="11 12">
    <name type="scientific">Glacieibacterium arshaanense</name>
    <dbReference type="NCBI Taxonomy" id="2511025"/>
    <lineage>
        <taxon>Bacteria</taxon>
        <taxon>Pseudomonadati</taxon>
        <taxon>Pseudomonadota</taxon>
        <taxon>Alphaproteobacteria</taxon>
        <taxon>Sphingomonadales</taxon>
        <taxon>Sphingosinicellaceae</taxon>
        <taxon>Glacieibacterium</taxon>
    </lineage>
</organism>
<dbReference type="Gene3D" id="3.30.450.20">
    <property type="entry name" value="PAS domain"/>
    <property type="match status" value="1"/>
</dbReference>
<feature type="modified residue" description="Phosphohistidine" evidence="5">
    <location>
        <position position="487"/>
    </location>
</feature>
<feature type="domain" description="Response regulatory" evidence="8">
    <location>
        <begin position="310"/>
        <end position="427"/>
    </location>
</feature>
<proteinExistence type="predicted"/>
<dbReference type="InterPro" id="IPR011006">
    <property type="entry name" value="CheY-like_superfamily"/>
</dbReference>
<keyword evidence="12" id="KW-1185">Reference proteome</keyword>
<name>A0A4Y9ERJ0_9SPHN</name>
<dbReference type="PROSITE" id="PS50894">
    <property type="entry name" value="HPT"/>
    <property type="match status" value="1"/>
</dbReference>
<dbReference type="Pfam" id="PF00512">
    <property type="entry name" value="HisKA"/>
    <property type="match status" value="1"/>
</dbReference>
<evidence type="ECO:0000256" key="2">
    <source>
        <dbReference type="ARBA" id="ARBA00012438"/>
    </source>
</evidence>